<evidence type="ECO:0000313" key="2">
    <source>
        <dbReference type="EMBL" id="CAH1432856.1"/>
    </source>
</evidence>
<gene>
    <name evidence="2" type="ORF">LVIROSA_LOCUS19478</name>
</gene>
<proteinExistence type="predicted"/>
<dbReference type="InterPro" id="IPR044287">
    <property type="entry name" value="SGS3"/>
</dbReference>
<evidence type="ECO:0000313" key="3">
    <source>
        <dbReference type="Proteomes" id="UP001157418"/>
    </source>
</evidence>
<feature type="coiled-coil region" evidence="1">
    <location>
        <begin position="22"/>
        <end position="56"/>
    </location>
</feature>
<sequence>MNEDNQQLNYYKNKIAKEQKHSKALEESFDFVTQRLRKTEEENRIVRERTQRYHEQNEEEMDYQEQFFKDQLKIIHDARNAKEGKFDKLQKEERMKVEQSYSVVDPQKRDESLEAMKEFEEEREKLMKALEEQRTEMKSRHWKEEIELEKGFDAVLTQLMDKYTNKLEG</sequence>
<feature type="coiled-coil region" evidence="1">
    <location>
        <begin position="109"/>
        <end position="140"/>
    </location>
</feature>
<keyword evidence="1" id="KW-0175">Coiled coil</keyword>
<protein>
    <submittedName>
        <fullName evidence="2">Uncharacterized protein</fullName>
    </submittedName>
</protein>
<dbReference type="GO" id="GO:0051607">
    <property type="term" value="P:defense response to virus"/>
    <property type="evidence" value="ECO:0007669"/>
    <property type="project" value="InterPro"/>
</dbReference>
<dbReference type="EMBL" id="CAKMRJ010003334">
    <property type="protein sequence ID" value="CAH1432856.1"/>
    <property type="molecule type" value="Genomic_DNA"/>
</dbReference>
<reference evidence="2 3" key="1">
    <citation type="submission" date="2022-01" db="EMBL/GenBank/DDBJ databases">
        <authorList>
            <person name="Xiong W."/>
            <person name="Schranz E."/>
        </authorList>
    </citation>
    <scope>NUCLEOTIDE SEQUENCE [LARGE SCALE GENOMIC DNA]</scope>
</reference>
<dbReference type="PANTHER" id="PTHR46602">
    <property type="entry name" value="PROTEIN SUPPRESSOR OF GENE SILENCING 3"/>
    <property type="match status" value="1"/>
</dbReference>
<name>A0AAU9N4S4_9ASTR</name>
<comment type="caution">
    <text evidence="2">The sequence shown here is derived from an EMBL/GenBank/DDBJ whole genome shotgun (WGS) entry which is preliminary data.</text>
</comment>
<organism evidence="2 3">
    <name type="scientific">Lactuca virosa</name>
    <dbReference type="NCBI Taxonomy" id="75947"/>
    <lineage>
        <taxon>Eukaryota</taxon>
        <taxon>Viridiplantae</taxon>
        <taxon>Streptophyta</taxon>
        <taxon>Embryophyta</taxon>
        <taxon>Tracheophyta</taxon>
        <taxon>Spermatophyta</taxon>
        <taxon>Magnoliopsida</taxon>
        <taxon>eudicotyledons</taxon>
        <taxon>Gunneridae</taxon>
        <taxon>Pentapetalae</taxon>
        <taxon>asterids</taxon>
        <taxon>campanulids</taxon>
        <taxon>Asterales</taxon>
        <taxon>Asteraceae</taxon>
        <taxon>Cichorioideae</taxon>
        <taxon>Cichorieae</taxon>
        <taxon>Lactucinae</taxon>
        <taxon>Lactuca</taxon>
    </lineage>
</organism>
<accession>A0AAU9N4S4</accession>
<evidence type="ECO:0000256" key="1">
    <source>
        <dbReference type="SAM" id="Coils"/>
    </source>
</evidence>
<keyword evidence="3" id="KW-1185">Reference proteome</keyword>
<dbReference type="GO" id="GO:0031047">
    <property type="term" value="P:regulatory ncRNA-mediated gene silencing"/>
    <property type="evidence" value="ECO:0007669"/>
    <property type="project" value="InterPro"/>
</dbReference>
<dbReference type="PANTHER" id="PTHR46602:SF1">
    <property type="entry name" value="PROTEIN SUPPRESSOR OF GENE SILENCING 3"/>
    <property type="match status" value="1"/>
</dbReference>
<dbReference type="AlphaFoldDB" id="A0AAU9N4S4"/>
<dbReference type="Proteomes" id="UP001157418">
    <property type="component" value="Unassembled WGS sequence"/>
</dbReference>